<name>A0A7W7WBJ3_9ACTN</name>
<dbReference type="EMBL" id="JACHJU010000002">
    <property type="protein sequence ID" value="MBB4940888.1"/>
    <property type="molecule type" value="Genomic_DNA"/>
</dbReference>
<sequence length="35" mass="3317">MPLTNPMSVGPVSAASSTASEEGAETAASRGIPAA</sequence>
<feature type="compositionally biased region" description="Low complexity" evidence="1">
    <location>
        <begin position="13"/>
        <end position="29"/>
    </location>
</feature>
<evidence type="ECO:0000256" key="1">
    <source>
        <dbReference type="SAM" id="MobiDB-lite"/>
    </source>
</evidence>
<comment type="caution">
    <text evidence="2">The sequence shown here is derived from an EMBL/GenBank/DDBJ whole genome shotgun (WGS) entry which is preliminary data.</text>
</comment>
<reference evidence="2 3" key="1">
    <citation type="submission" date="2020-08" db="EMBL/GenBank/DDBJ databases">
        <title>Sequencing the genomes of 1000 actinobacteria strains.</title>
        <authorList>
            <person name="Klenk H.-P."/>
        </authorList>
    </citation>
    <scope>NUCLEOTIDE SEQUENCE [LARGE SCALE GENOMIC DNA]</scope>
    <source>
        <strain evidence="2 3">DSM 43023</strain>
    </source>
</reference>
<evidence type="ECO:0000313" key="2">
    <source>
        <dbReference type="EMBL" id="MBB4940888.1"/>
    </source>
</evidence>
<protein>
    <submittedName>
        <fullName evidence="2">Uncharacterized protein</fullName>
    </submittedName>
</protein>
<proteinExistence type="predicted"/>
<organism evidence="2 3">
    <name type="scientific">Streptosporangium album</name>
    <dbReference type="NCBI Taxonomy" id="47479"/>
    <lineage>
        <taxon>Bacteria</taxon>
        <taxon>Bacillati</taxon>
        <taxon>Actinomycetota</taxon>
        <taxon>Actinomycetes</taxon>
        <taxon>Streptosporangiales</taxon>
        <taxon>Streptosporangiaceae</taxon>
        <taxon>Streptosporangium</taxon>
    </lineage>
</organism>
<dbReference type="Proteomes" id="UP000534286">
    <property type="component" value="Unassembled WGS sequence"/>
</dbReference>
<gene>
    <name evidence="2" type="ORF">FHR32_005265</name>
</gene>
<accession>A0A7W7WBJ3</accession>
<feature type="region of interest" description="Disordered" evidence="1">
    <location>
        <begin position="1"/>
        <end position="35"/>
    </location>
</feature>
<evidence type="ECO:0000313" key="3">
    <source>
        <dbReference type="Proteomes" id="UP000534286"/>
    </source>
</evidence>
<dbReference type="AlphaFoldDB" id="A0A7W7WBJ3"/>
<keyword evidence="3" id="KW-1185">Reference proteome</keyword>